<accession>A0A9E6UJT0</accession>
<evidence type="ECO:0000256" key="1">
    <source>
        <dbReference type="SAM" id="MobiDB-lite"/>
    </source>
</evidence>
<keyword evidence="3" id="KW-1185">Reference proteome</keyword>
<protein>
    <submittedName>
        <fullName evidence="2">Uncharacterized protein</fullName>
    </submittedName>
</protein>
<gene>
    <name evidence="2" type="ORF">K6K41_15425</name>
</gene>
<feature type="region of interest" description="Disordered" evidence="1">
    <location>
        <begin position="318"/>
        <end position="343"/>
    </location>
</feature>
<feature type="region of interest" description="Disordered" evidence="1">
    <location>
        <begin position="110"/>
        <end position="129"/>
    </location>
</feature>
<feature type="region of interest" description="Disordered" evidence="1">
    <location>
        <begin position="206"/>
        <end position="290"/>
    </location>
</feature>
<evidence type="ECO:0000313" key="3">
    <source>
        <dbReference type="Proteomes" id="UP000825701"/>
    </source>
</evidence>
<dbReference type="Gene3D" id="1.10.238.10">
    <property type="entry name" value="EF-hand"/>
    <property type="match status" value="2"/>
</dbReference>
<proteinExistence type="predicted"/>
<sequence>MSVESVFRSIAGADWDRTQGGGLSGDEFKAFLGQEAGADSRFNSAEFREASSRLGLSREDSDAVMEAFGKDGELPADRLQELLTRSAGSDGAFNLDELKGGLESLVERAKTRNEEADEAPFAEFGRDAGADEQIDDGEFKAMAEKAGISEEDAGKAFEKAAGADGKLSKEEFEEAFGKGDVSEGQFKKGVDELNGVEEPFAKFAREAGADEQIDESELKATAEKAGISEEDAGKAFEKAAGADGKLSKDEFKEAFGDSQVSEDEFKQGVEDLNSDDEPAASFERDAGADGAIDQAEFTALAERAGLDAEQAEKAFEKIAGADGKISREEFEAEGGLGAGELSKDEFASRVEELAQEDAAG</sequence>
<feature type="compositionally biased region" description="Basic and acidic residues" evidence="1">
    <location>
        <begin position="245"/>
        <end position="255"/>
    </location>
</feature>
<dbReference type="InterPro" id="IPR011992">
    <property type="entry name" value="EF-hand-dom_pair"/>
</dbReference>
<reference evidence="2" key="1">
    <citation type="submission" date="2021-08" db="EMBL/GenBank/DDBJ databases">
        <authorList>
            <person name="Zhang H."/>
            <person name="Xu M."/>
            <person name="Yu Z."/>
            <person name="Yang L."/>
            <person name="Cai Y."/>
        </authorList>
    </citation>
    <scope>NUCLEOTIDE SEQUENCE</scope>
    <source>
        <strain evidence="2">CHL1</strain>
    </source>
</reference>
<evidence type="ECO:0000313" key="2">
    <source>
        <dbReference type="EMBL" id="QZN98456.1"/>
    </source>
</evidence>
<dbReference type="AlphaFoldDB" id="A0A9E6UJT0"/>
<name>A0A9E6UJT0_9HYPH</name>
<dbReference type="RefSeq" id="WP_261401381.1">
    <property type="nucleotide sequence ID" value="NZ_CP081869.1"/>
</dbReference>
<dbReference type="Proteomes" id="UP000825701">
    <property type="component" value="Chromosome"/>
</dbReference>
<dbReference type="SUPFAM" id="SSF47473">
    <property type="entry name" value="EF-hand"/>
    <property type="match status" value="2"/>
</dbReference>
<organism evidence="2 3">
    <name type="scientific">Chenggangzhangella methanolivorans</name>
    <dbReference type="NCBI Taxonomy" id="1437009"/>
    <lineage>
        <taxon>Bacteria</taxon>
        <taxon>Pseudomonadati</taxon>
        <taxon>Pseudomonadota</taxon>
        <taxon>Alphaproteobacteria</taxon>
        <taxon>Hyphomicrobiales</taxon>
        <taxon>Methylopilaceae</taxon>
        <taxon>Chenggangzhangella</taxon>
    </lineage>
</organism>
<dbReference type="EMBL" id="CP081869">
    <property type="protein sequence ID" value="QZN98456.1"/>
    <property type="molecule type" value="Genomic_DNA"/>
</dbReference>
<dbReference type="KEGG" id="cmet:K6K41_15425"/>